<keyword evidence="6" id="KW-1185">Reference proteome</keyword>
<evidence type="ECO:0000256" key="1">
    <source>
        <dbReference type="ARBA" id="ARBA00007285"/>
    </source>
</evidence>
<dbReference type="Proteomes" id="UP000886611">
    <property type="component" value="Unassembled WGS sequence"/>
</dbReference>
<feature type="region of interest" description="Disordered" evidence="3">
    <location>
        <begin position="215"/>
        <end position="239"/>
    </location>
</feature>
<evidence type="ECO:0000313" key="5">
    <source>
        <dbReference type="EMBL" id="KAG2467835.1"/>
    </source>
</evidence>
<feature type="domain" description="Metallo-beta-lactamase" evidence="4">
    <location>
        <begin position="302"/>
        <end position="463"/>
    </location>
</feature>
<dbReference type="Pfam" id="PF11938">
    <property type="entry name" value="DUF3456"/>
    <property type="match status" value="1"/>
</dbReference>
<dbReference type="Pfam" id="PF00753">
    <property type="entry name" value="Lactamase_B"/>
    <property type="match status" value="1"/>
</dbReference>
<dbReference type="AlphaFoldDB" id="A0A8X7XEN5"/>
<evidence type="ECO:0000259" key="4">
    <source>
        <dbReference type="SMART" id="SM00849"/>
    </source>
</evidence>
<dbReference type="InterPro" id="IPR036866">
    <property type="entry name" value="RibonucZ/Hydroxyglut_hydro"/>
</dbReference>
<keyword evidence="2" id="KW-0732">Signal</keyword>
<dbReference type="CDD" id="cd07711">
    <property type="entry name" value="MBLAC1-like_MBL-fold"/>
    <property type="match status" value="1"/>
</dbReference>
<protein>
    <submittedName>
        <fullName evidence="5">CNPY4 protein</fullName>
    </submittedName>
</protein>
<gene>
    <name evidence="5" type="primary">Cnpy4</name>
    <name evidence="5" type="ORF">GTO96_0014710</name>
</gene>
<sequence length="479" mass="53290">MQRSCSPRFSQFRLLSHFPSRRQPSSLTLPQYSAAQLLPTAPSSLCMHKLSVCKYLTAELQSALTKTSRSKEVLELGEVLDSGNRKRKIKYNTSETRLAEAIDNICQGILEYSVHAERPGSLRYAKGTSETMATLKNLVHKGVKVDLGIPYELWDEPSVEVSDMKKQCETMLEIYEEVVEDWYFNHQDQCLEAFLCQKHVLKNSDQECLKEVWKGDPGKKEEQSKPQKNSEGASKELEEESMADNLRTLHLFLLDIPSAMSCVRSVRKELLQATEIKGNPYSVSVIKEGYSFTDHEGNSRADGTITLISGPVVILVDTGGPWDRLHILNALASRGMQPEDLSYVICTHGHSDHVGNLNLFPSATIAVSFDISQGDTYLSHELAEGKPFIIDQHIEILPTPGHTGSDTSVLVRGTELGTVVVAGDLFENYNDEDGWRAVSENSLVQQCSRQRVMEIANVIIPGHGGAFQVYHDNKPPTGV</sequence>
<dbReference type="InterPro" id="IPR021852">
    <property type="entry name" value="DUF3456"/>
</dbReference>
<feature type="non-terminal residue" evidence="5">
    <location>
        <position position="479"/>
    </location>
</feature>
<feature type="compositionally biased region" description="Basic and acidic residues" evidence="3">
    <location>
        <begin position="215"/>
        <end position="225"/>
    </location>
</feature>
<dbReference type="Gene3D" id="3.60.15.10">
    <property type="entry name" value="Ribonuclease Z/Hydroxyacylglutathione hydrolase-like"/>
    <property type="match status" value="1"/>
</dbReference>
<name>A0A8X7XEN5_POLSE</name>
<dbReference type="SUPFAM" id="SSF56281">
    <property type="entry name" value="Metallo-hydrolase/oxidoreductase"/>
    <property type="match status" value="1"/>
</dbReference>
<comment type="caution">
    <text evidence="5">The sequence shown here is derived from an EMBL/GenBank/DDBJ whole genome shotgun (WGS) entry which is preliminary data.</text>
</comment>
<dbReference type="PANTHER" id="PTHR15382">
    <property type="entry name" value="CTG4A-RELATED"/>
    <property type="match status" value="1"/>
</dbReference>
<proteinExistence type="inferred from homology"/>
<accession>A0A8X7XEN5</accession>
<reference evidence="5 6" key="1">
    <citation type="journal article" date="2021" name="Cell">
        <title>Tracing the genetic footprints of vertebrate landing in non-teleost ray-finned fishes.</title>
        <authorList>
            <person name="Bi X."/>
            <person name="Wang K."/>
            <person name="Yang L."/>
            <person name="Pan H."/>
            <person name="Jiang H."/>
            <person name="Wei Q."/>
            <person name="Fang M."/>
            <person name="Yu H."/>
            <person name="Zhu C."/>
            <person name="Cai Y."/>
            <person name="He Y."/>
            <person name="Gan X."/>
            <person name="Zeng H."/>
            <person name="Yu D."/>
            <person name="Zhu Y."/>
            <person name="Jiang H."/>
            <person name="Qiu Q."/>
            <person name="Yang H."/>
            <person name="Zhang Y.E."/>
            <person name="Wang W."/>
            <person name="Zhu M."/>
            <person name="He S."/>
            <person name="Zhang G."/>
        </authorList>
    </citation>
    <scope>NUCLEOTIDE SEQUENCE [LARGE SCALE GENOMIC DNA]</scope>
    <source>
        <strain evidence="5">Bchr_013</strain>
    </source>
</reference>
<evidence type="ECO:0000256" key="2">
    <source>
        <dbReference type="ARBA" id="ARBA00022729"/>
    </source>
</evidence>
<evidence type="ECO:0000256" key="3">
    <source>
        <dbReference type="SAM" id="MobiDB-lite"/>
    </source>
</evidence>
<comment type="similarity">
    <text evidence="1">Belongs to the canopy family.</text>
</comment>
<organism evidence="5 6">
    <name type="scientific">Polypterus senegalus</name>
    <name type="common">Senegal bichir</name>
    <dbReference type="NCBI Taxonomy" id="55291"/>
    <lineage>
        <taxon>Eukaryota</taxon>
        <taxon>Metazoa</taxon>
        <taxon>Chordata</taxon>
        <taxon>Craniata</taxon>
        <taxon>Vertebrata</taxon>
        <taxon>Euteleostomi</taxon>
        <taxon>Actinopterygii</taxon>
        <taxon>Polypteriformes</taxon>
        <taxon>Polypteridae</taxon>
        <taxon>Polypterus</taxon>
    </lineage>
</organism>
<dbReference type="InterPro" id="IPR001279">
    <property type="entry name" value="Metallo-B-lactamas"/>
</dbReference>
<dbReference type="PANTHER" id="PTHR15382:SF3">
    <property type="entry name" value="PROTEIN CANOPY HOMOLOG 4"/>
    <property type="match status" value="1"/>
</dbReference>
<dbReference type="SMART" id="SM00849">
    <property type="entry name" value="Lactamase_B"/>
    <property type="match status" value="1"/>
</dbReference>
<evidence type="ECO:0000313" key="6">
    <source>
        <dbReference type="Proteomes" id="UP000886611"/>
    </source>
</evidence>
<feature type="non-terminal residue" evidence="5">
    <location>
        <position position="1"/>
    </location>
</feature>
<dbReference type="EMBL" id="JAATIS010000485">
    <property type="protein sequence ID" value="KAG2467835.1"/>
    <property type="molecule type" value="Genomic_DNA"/>
</dbReference>